<dbReference type="PANTHER" id="PTHR46680">
    <property type="entry name" value="NF-KAPPA-B INHIBITOR ALPHA"/>
    <property type="match status" value="1"/>
</dbReference>
<dbReference type="GO" id="GO:0051059">
    <property type="term" value="F:NF-kappaB binding"/>
    <property type="evidence" value="ECO:0007669"/>
    <property type="project" value="TreeGrafter"/>
</dbReference>
<organism evidence="4">
    <name type="scientific">Petromyces alliaceus</name>
    <name type="common">Aspergillus alliaceus</name>
    <dbReference type="NCBI Taxonomy" id="209559"/>
    <lineage>
        <taxon>Eukaryota</taxon>
        <taxon>Fungi</taxon>
        <taxon>Dikarya</taxon>
        <taxon>Ascomycota</taxon>
        <taxon>Pezizomycotina</taxon>
        <taxon>Eurotiomycetes</taxon>
        <taxon>Eurotiomycetidae</taxon>
        <taxon>Eurotiales</taxon>
        <taxon>Aspergillaceae</taxon>
        <taxon>Aspergillus</taxon>
        <taxon>Aspergillus subgen. Circumdati</taxon>
    </lineage>
</organism>
<reference evidence="4" key="1">
    <citation type="submission" date="2019-04" db="EMBL/GenBank/DDBJ databases">
        <title>Friends and foes A comparative genomics studyof 23 Aspergillus species from section Flavi.</title>
        <authorList>
            <consortium name="DOE Joint Genome Institute"/>
            <person name="Kjaerbolling I."/>
            <person name="Vesth T."/>
            <person name="Frisvad J.C."/>
            <person name="Nybo J.L."/>
            <person name="Theobald S."/>
            <person name="Kildgaard S."/>
            <person name="Isbrandt T."/>
            <person name="Kuo A."/>
            <person name="Sato A."/>
            <person name="Lyhne E.K."/>
            <person name="Kogle M.E."/>
            <person name="Wiebenga A."/>
            <person name="Kun R.S."/>
            <person name="Lubbers R.J."/>
            <person name="Makela M.R."/>
            <person name="Barry K."/>
            <person name="Chovatia M."/>
            <person name="Clum A."/>
            <person name="Daum C."/>
            <person name="Haridas S."/>
            <person name="He G."/>
            <person name="LaButti K."/>
            <person name="Lipzen A."/>
            <person name="Mondo S."/>
            <person name="Riley R."/>
            <person name="Salamov A."/>
            <person name="Simmons B.A."/>
            <person name="Magnuson J.K."/>
            <person name="Henrissat B."/>
            <person name="Mortensen U.H."/>
            <person name="Larsen T.O."/>
            <person name="Devries R.P."/>
            <person name="Grigoriev I.V."/>
            <person name="Machida M."/>
            <person name="Baker S.E."/>
            <person name="Andersen M.R."/>
        </authorList>
    </citation>
    <scope>NUCLEOTIDE SEQUENCE [LARGE SCALE GENOMIC DNA]</scope>
    <source>
        <strain evidence="4">IBT 14317</strain>
    </source>
</reference>
<dbReference type="InterPro" id="IPR051070">
    <property type="entry name" value="NF-kappa-B_inhibitor"/>
</dbReference>
<evidence type="ECO:0000313" key="4">
    <source>
        <dbReference type="EMBL" id="KAE8390371.1"/>
    </source>
</evidence>
<evidence type="ECO:0000256" key="3">
    <source>
        <dbReference type="PROSITE-ProRule" id="PRU00023"/>
    </source>
</evidence>
<dbReference type="PANTHER" id="PTHR46680:SF3">
    <property type="entry name" value="NF-KAPPA-B INHIBITOR CACTUS"/>
    <property type="match status" value="1"/>
</dbReference>
<dbReference type="OrthoDB" id="4450538at2759"/>
<dbReference type="InterPro" id="IPR036770">
    <property type="entry name" value="Ankyrin_rpt-contain_sf"/>
</dbReference>
<dbReference type="Gene3D" id="1.25.40.20">
    <property type="entry name" value="Ankyrin repeat-containing domain"/>
    <property type="match status" value="1"/>
</dbReference>
<dbReference type="Proteomes" id="UP000326877">
    <property type="component" value="Unassembled WGS sequence"/>
</dbReference>
<keyword evidence="1" id="KW-0677">Repeat</keyword>
<evidence type="ECO:0000256" key="1">
    <source>
        <dbReference type="ARBA" id="ARBA00022737"/>
    </source>
</evidence>
<accession>A0A5N7C8A2</accession>
<dbReference type="EMBL" id="ML735255">
    <property type="protein sequence ID" value="KAE8390371.1"/>
    <property type="molecule type" value="Genomic_DNA"/>
</dbReference>
<dbReference type="SMART" id="SM00248">
    <property type="entry name" value="ANK"/>
    <property type="match status" value="2"/>
</dbReference>
<gene>
    <name evidence="4" type="ORF">BDV23DRAFT_155302</name>
</gene>
<keyword evidence="2 3" id="KW-0040">ANK repeat</keyword>
<proteinExistence type="predicted"/>
<dbReference type="SUPFAM" id="SSF48403">
    <property type="entry name" value="Ankyrin repeat"/>
    <property type="match status" value="1"/>
</dbReference>
<sequence length="168" mass="18756">MSGHKESVQMLCIFPETDRNIFDRKGNTPLHQAIMHWQDGLLEMLIQDGADKDRPHAITGLPPLHFAASMQSLKKVQELLKAQADPTKRIEGPQCSWCKDHNSPPGRNARCVLQEVPDQDRTPEYCSINRLLSDAILRPNGAGSGSTNSSRRGKIRSPYRVGSLVYVL</sequence>
<dbReference type="InterPro" id="IPR002110">
    <property type="entry name" value="Ankyrin_rpt"/>
</dbReference>
<dbReference type="PROSITE" id="PS50297">
    <property type="entry name" value="ANK_REP_REGION"/>
    <property type="match status" value="1"/>
</dbReference>
<dbReference type="PROSITE" id="PS50088">
    <property type="entry name" value="ANK_REPEAT"/>
    <property type="match status" value="1"/>
</dbReference>
<dbReference type="GO" id="GO:0005829">
    <property type="term" value="C:cytosol"/>
    <property type="evidence" value="ECO:0007669"/>
    <property type="project" value="TreeGrafter"/>
</dbReference>
<name>A0A5N7C8A2_PETAA</name>
<feature type="repeat" description="ANK" evidence="3">
    <location>
        <begin position="25"/>
        <end position="57"/>
    </location>
</feature>
<evidence type="ECO:0000256" key="2">
    <source>
        <dbReference type="ARBA" id="ARBA00023043"/>
    </source>
</evidence>
<protein>
    <submittedName>
        <fullName evidence="4">Uncharacterized protein</fullName>
    </submittedName>
</protein>
<dbReference type="GO" id="GO:0071356">
    <property type="term" value="P:cellular response to tumor necrosis factor"/>
    <property type="evidence" value="ECO:0007669"/>
    <property type="project" value="TreeGrafter"/>
</dbReference>
<dbReference type="AlphaFoldDB" id="A0A5N7C8A2"/>
<dbReference type="Pfam" id="PF12796">
    <property type="entry name" value="Ank_2"/>
    <property type="match status" value="1"/>
</dbReference>